<organism evidence="1">
    <name type="scientific">Rhizophora mucronata</name>
    <name type="common">Asiatic mangrove</name>
    <dbReference type="NCBI Taxonomy" id="61149"/>
    <lineage>
        <taxon>Eukaryota</taxon>
        <taxon>Viridiplantae</taxon>
        <taxon>Streptophyta</taxon>
        <taxon>Embryophyta</taxon>
        <taxon>Tracheophyta</taxon>
        <taxon>Spermatophyta</taxon>
        <taxon>Magnoliopsida</taxon>
        <taxon>eudicotyledons</taxon>
        <taxon>Gunneridae</taxon>
        <taxon>Pentapetalae</taxon>
        <taxon>rosids</taxon>
        <taxon>fabids</taxon>
        <taxon>Malpighiales</taxon>
        <taxon>Rhizophoraceae</taxon>
        <taxon>Rhizophora</taxon>
    </lineage>
</organism>
<protein>
    <submittedName>
        <fullName evidence="1">Uncharacterized protein</fullName>
    </submittedName>
</protein>
<accession>A0A2P2M0L2</accession>
<dbReference type="AlphaFoldDB" id="A0A2P2M0L2"/>
<sequence length="20" mass="2397">MLWLKTLLLLGTFPIFLIYT</sequence>
<reference evidence="1" key="1">
    <citation type="submission" date="2018-02" db="EMBL/GenBank/DDBJ databases">
        <title>Rhizophora mucronata_Transcriptome.</title>
        <authorList>
            <person name="Meera S.P."/>
            <person name="Sreeshan A."/>
            <person name="Augustine A."/>
        </authorList>
    </citation>
    <scope>NUCLEOTIDE SEQUENCE</scope>
    <source>
        <tissue evidence="1">Leaf</tissue>
    </source>
</reference>
<dbReference type="EMBL" id="GGEC01043264">
    <property type="protein sequence ID" value="MBX23748.1"/>
    <property type="molecule type" value="Transcribed_RNA"/>
</dbReference>
<evidence type="ECO:0000313" key="1">
    <source>
        <dbReference type="EMBL" id="MBX23748.1"/>
    </source>
</evidence>
<proteinExistence type="predicted"/>
<name>A0A2P2M0L2_RHIMU</name>